<dbReference type="InterPro" id="IPR058652">
    <property type="entry name" value="VapC50_C"/>
</dbReference>
<sequence>MAGYYRYTAVLDACVLFPAPLRDLLMSLADEGIYGARWTAQIHDEWIRNLSAKRPDLDKHKLLHTASLMNQVVEDALVENYEYLIPTLTLPDPDDRHVLAAAIVGHADAIVTFNLKDFPEKSLARHSIEVLHPDDFLVAQYDLDQIRMLRVIKGCRTKLRKPPKSAEDYVATLEQQGLPQTCRLLRQAIDLI</sequence>
<feature type="domain" description="VapC50 C-terminal" evidence="2">
    <location>
        <begin position="133"/>
        <end position="187"/>
    </location>
</feature>
<keyword evidence="4" id="KW-1185">Reference proteome</keyword>
<dbReference type="Pfam" id="PF26343">
    <property type="entry name" value="VapC50_C"/>
    <property type="match status" value="1"/>
</dbReference>
<evidence type="ECO:0000259" key="1">
    <source>
        <dbReference type="Pfam" id="PF13470"/>
    </source>
</evidence>
<organism evidence="3 4">
    <name type="scientific">Massilia norwichensis</name>
    <dbReference type="NCBI Taxonomy" id="1442366"/>
    <lineage>
        <taxon>Bacteria</taxon>
        <taxon>Pseudomonadati</taxon>
        <taxon>Pseudomonadota</taxon>
        <taxon>Betaproteobacteria</taxon>
        <taxon>Burkholderiales</taxon>
        <taxon>Oxalobacteraceae</taxon>
        <taxon>Telluria group</taxon>
        <taxon>Massilia</taxon>
    </lineage>
</organism>
<dbReference type="Proteomes" id="UP001205560">
    <property type="component" value="Unassembled WGS sequence"/>
</dbReference>
<dbReference type="Pfam" id="PF13470">
    <property type="entry name" value="PIN_3"/>
    <property type="match status" value="1"/>
</dbReference>
<comment type="caution">
    <text evidence="3">The sequence shown here is derived from an EMBL/GenBank/DDBJ whole genome shotgun (WGS) entry which is preliminary data.</text>
</comment>
<evidence type="ECO:0000313" key="3">
    <source>
        <dbReference type="EMBL" id="MCS0588112.1"/>
    </source>
</evidence>
<name>A0ABT2A1P0_9BURK</name>
<gene>
    <name evidence="3" type="ORF">NX782_02705</name>
</gene>
<reference evidence="3 4" key="1">
    <citation type="submission" date="2022-08" db="EMBL/GenBank/DDBJ databases">
        <title>Reclassification of Massilia species as members of the genera Telluria, Duganella, Pseudoduganella, Mokoshia gen. nov. and Zemynaea gen. nov. using orthogonal and non-orthogonal genome-based approaches.</title>
        <authorList>
            <person name="Bowman J.P."/>
        </authorList>
    </citation>
    <scope>NUCLEOTIDE SEQUENCE [LARGE SCALE GENOMIC DNA]</scope>
    <source>
        <strain evidence="3 4">LMG 28164</strain>
    </source>
</reference>
<dbReference type="InterPro" id="IPR002716">
    <property type="entry name" value="PIN_dom"/>
</dbReference>
<evidence type="ECO:0000259" key="2">
    <source>
        <dbReference type="Pfam" id="PF26343"/>
    </source>
</evidence>
<dbReference type="EMBL" id="JANUGX010000002">
    <property type="protein sequence ID" value="MCS0588112.1"/>
    <property type="molecule type" value="Genomic_DNA"/>
</dbReference>
<feature type="domain" description="PIN" evidence="1">
    <location>
        <begin position="9"/>
        <end position="115"/>
    </location>
</feature>
<protein>
    <submittedName>
        <fullName evidence="3">PIN domain-containing protein</fullName>
    </submittedName>
</protein>
<proteinExistence type="predicted"/>
<accession>A0ABT2A1P0</accession>
<evidence type="ECO:0000313" key="4">
    <source>
        <dbReference type="Proteomes" id="UP001205560"/>
    </source>
</evidence>